<protein>
    <recommendedName>
        <fullName evidence="5">Nonribosomal peptide synthetase MxaA</fullName>
    </recommendedName>
</protein>
<accession>A0A5Q0BK76</accession>
<dbReference type="OrthoDB" id="5608210at2"/>
<evidence type="ECO:0000256" key="1">
    <source>
        <dbReference type="SAM" id="Phobius"/>
    </source>
</evidence>
<keyword evidence="1" id="KW-0472">Membrane</keyword>
<name>A0A5Q0BK76_9GAMM</name>
<keyword evidence="2" id="KW-0732">Signal</keyword>
<evidence type="ECO:0000313" key="3">
    <source>
        <dbReference type="EMBL" id="QFY42601.1"/>
    </source>
</evidence>
<evidence type="ECO:0008006" key="5">
    <source>
        <dbReference type="Google" id="ProtNLM"/>
    </source>
</evidence>
<gene>
    <name evidence="3" type="ORF">F6R98_08185</name>
</gene>
<proteinExistence type="predicted"/>
<dbReference type="Proteomes" id="UP000325755">
    <property type="component" value="Chromosome"/>
</dbReference>
<keyword evidence="1" id="KW-1133">Transmembrane helix</keyword>
<keyword evidence="1" id="KW-0812">Transmembrane</keyword>
<feature type="chain" id="PRO_5024894382" description="Nonribosomal peptide synthetase MxaA" evidence="2">
    <location>
        <begin position="21"/>
        <end position="304"/>
    </location>
</feature>
<dbReference type="AlphaFoldDB" id="A0A5Q0BK76"/>
<evidence type="ECO:0000313" key="4">
    <source>
        <dbReference type="Proteomes" id="UP000325755"/>
    </source>
</evidence>
<reference evidence="3 4" key="1">
    <citation type="submission" date="2019-09" db="EMBL/GenBank/DDBJ databases">
        <title>Ecophysiology of the spiral-shaped methanotroph Methylospira mobilis as revealed by the complete genome sequence.</title>
        <authorList>
            <person name="Oshkin I.Y."/>
            <person name="Dedysh S.N."/>
            <person name="Miroshnikov K."/>
            <person name="Danilova O.V."/>
            <person name="Hakobyan A."/>
            <person name="Liesack W."/>
        </authorList>
    </citation>
    <scope>NUCLEOTIDE SEQUENCE [LARGE SCALE GENOMIC DNA]</scope>
    <source>
        <strain evidence="3 4">Shm1</strain>
    </source>
</reference>
<organism evidence="3 4">
    <name type="scientific">Candidatus Methylospira mobilis</name>
    <dbReference type="NCBI Taxonomy" id="1808979"/>
    <lineage>
        <taxon>Bacteria</taxon>
        <taxon>Pseudomonadati</taxon>
        <taxon>Pseudomonadota</taxon>
        <taxon>Gammaproteobacteria</taxon>
        <taxon>Methylococcales</taxon>
        <taxon>Methylococcaceae</taxon>
        <taxon>Candidatus Methylospira</taxon>
    </lineage>
</organism>
<evidence type="ECO:0000256" key="2">
    <source>
        <dbReference type="SAM" id="SignalP"/>
    </source>
</evidence>
<dbReference type="InParanoid" id="A0A5Q0BK76"/>
<dbReference type="EMBL" id="CP044205">
    <property type="protein sequence ID" value="QFY42601.1"/>
    <property type="molecule type" value="Genomic_DNA"/>
</dbReference>
<sequence length="304" mass="34192">MITRLLLSCLCLLPAQFASAQTVVKSISMETPRAYGYVIGDVVRIQADIDIEKNYRLDGSALPKSGLIKRWLSLRQIRTKVEEGSSVDRYRIELDYQIFYAPLTVRNLTIPALDVTFSGAAGNEAHATLPAWDFSISPLHEHDITGASGLPEPRTDAEPGPAQTATDWLLFWLGAVTALIAMGYLAYIRIVLIFWMSGKHFADAGKALRRMEASPMSDPQMRAAFVCVHQAFNISNQGPLFVEGLDEFFTRNMRFLPLRQDIVAFYQASYSLFFGDDAQRAATFPLGRMLKLCRDCLRIERERR</sequence>
<keyword evidence="4" id="KW-1185">Reference proteome</keyword>
<dbReference type="RefSeq" id="WP_153248596.1">
    <property type="nucleotide sequence ID" value="NZ_CP044205.1"/>
</dbReference>
<feature type="transmembrane region" description="Helical" evidence="1">
    <location>
        <begin position="169"/>
        <end position="196"/>
    </location>
</feature>
<dbReference type="KEGG" id="mmob:F6R98_08185"/>
<feature type="signal peptide" evidence="2">
    <location>
        <begin position="1"/>
        <end position="20"/>
    </location>
</feature>